<dbReference type="InterPro" id="IPR007138">
    <property type="entry name" value="ABM_dom"/>
</dbReference>
<evidence type="ECO:0000259" key="1">
    <source>
        <dbReference type="Pfam" id="PF03992"/>
    </source>
</evidence>
<reference evidence="2 3" key="1">
    <citation type="submission" date="2016-04" db="EMBL/GenBank/DDBJ databases">
        <authorList>
            <person name="Chen L."/>
            <person name="Zhuang W."/>
            <person name="Wang G."/>
        </authorList>
    </citation>
    <scope>NUCLEOTIDE SEQUENCE [LARGE SCALE GENOMIC DNA]</scope>
    <source>
        <strain evidence="3">GR20</strain>
    </source>
</reference>
<dbReference type="Proteomes" id="UP000192277">
    <property type="component" value="Unassembled WGS sequence"/>
</dbReference>
<proteinExistence type="predicted"/>
<name>A0ABX3NN31_9BACT</name>
<evidence type="ECO:0000313" key="2">
    <source>
        <dbReference type="EMBL" id="OQP40262.1"/>
    </source>
</evidence>
<comment type="caution">
    <text evidence="2">The sequence shown here is derived from an EMBL/GenBank/DDBJ whole genome shotgun (WGS) entry which is preliminary data.</text>
</comment>
<accession>A0ABX3NN31</accession>
<feature type="domain" description="ABM" evidence="1">
    <location>
        <begin position="10"/>
        <end position="68"/>
    </location>
</feature>
<organism evidence="2 3">
    <name type="scientific">Niastella koreensis</name>
    <dbReference type="NCBI Taxonomy" id="354356"/>
    <lineage>
        <taxon>Bacteria</taxon>
        <taxon>Pseudomonadati</taxon>
        <taxon>Bacteroidota</taxon>
        <taxon>Chitinophagia</taxon>
        <taxon>Chitinophagales</taxon>
        <taxon>Chitinophagaceae</taxon>
        <taxon>Niastella</taxon>
    </lineage>
</organism>
<sequence length="109" mass="12486">MITRNWTGVVKPERSADYLHHLQNDTLKKLSSIKGFLNASILQRVVTDGIEYLVVTYWENMDAIKKFAGETADIAVVPPIAQEMMVRYDPVVRHYEEVLTFSPIISSQF</sequence>
<gene>
    <name evidence="2" type="ORF">A4D02_15170</name>
</gene>
<protein>
    <recommendedName>
        <fullName evidence="1">ABM domain-containing protein</fullName>
    </recommendedName>
</protein>
<dbReference type="RefSeq" id="WP_014217850.1">
    <property type="nucleotide sequence ID" value="NZ_LWBO01000077.1"/>
</dbReference>
<dbReference type="SUPFAM" id="SSF54909">
    <property type="entry name" value="Dimeric alpha+beta barrel"/>
    <property type="match status" value="1"/>
</dbReference>
<dbReference type="EMBL" id="LWBO01000077">
    <property type="protein sequence ID" value="OQP40262.1"/>
    <property type="molecule type" value="Genomic_DNA"/>
</dbReference>
<dbReference type="Gene3D" id="3.30.70.100">
    <property type="match status" value="1"/>
</dbReference>
<dbReference type="InterPro" id="IPR011008">
    <property type="entry name" value="Dimeric_a/b-barrel"/>
</dbReference>
<keyword evidence="3" id="KW-1185">Reference proteome</keyword>
<evidence type="ECO:0000313" key="3">
    <source>
        <dbReference type="Proteomes" id="UP000192277"/>
    </source>
</evidence>
<dbReference type="Pfam" id="PF03992">
    <property type="entry name" value="ABM"/>
    <property type="match status" value="1"/>
</dbReference>